<dbReference type="Proteomes" id="UP001165060">
    <property type="component" value="Unassembled WGS sequence"/>
</dbReference>
<dbReference type="InterPro" id="IPR005804">
    <property type="entry name" value="FA_desaturase_dom"/>
</dbReference>
<dbReference type="InterPro" id="IPR012171">
    <property type="entry name" value="Fatty_acid_desaturase"/>
</dbReference>
<reference evidence="4 5" key="1">
    <citation type="journal article" date="2023" name="Commun. Biol.">
        <title>Genome analysis of Parmales, the sister group of diatoms, reveals the evolutionary specialization of diatoms from phago-mixotrophs to photoautotrophs.</title>
        <authorList>
            <person name="Ban H."/>
            <person name="Sato S."/>
            <person name="Yoshikawa S."/>
            <person name="Yamada K."/>
            <person name="Nakamura Y."/>
            <person name="Ichinomiya M."/>
            <person name="Sato N."/>
            <person name="Blanc-Mathieu R."/>
            <person name="Endo H."/>
            <person name="Kuwata A."/>
            <person name="Ogata H."/>
        </authorList>
    </citation>
    <scope>NUCLEOTIDE SEQUENCE [LARGE SCALE GENOMIC DNA]</scope>
</reference>
<feature type="domain" description="Cytochrome b5 heme-binding" evidence="3">
    <location>
        <begin position="43"/>
        <end position="102"/>
    </location>
</feature>
<dbReference type="Pfam" id="PF00173">
    <property type="entry name" value="Cyt-b5"/>
    <property type="match status" value="1"/>
</dbReference>
<keyword evidence="2" id="KW-1133">Transmembrane helix</keyword>
<gene>
    <name evidence="4" type="ORF">TeGR_g530</name>
</gene>
<dbReference type="PROSITE" id="PS50255">
    <property type="entry name" value="CYTOCHROME_B5_2"/>
    <property type="match status" value="1"/>
</dbReference>
<dbReference type="Gene3D" id="3.10.120.10">
    <property type="entry name" value="Cytochrome b5-like heme/steroid binding domain"/>
    <property type="match status" value="1"/>
</dbReference>
<dbReference type="PANTHER" id="PTHR19353:SF75">
    <property type="entry name" value="FATTY ACID DESATURASE, PUTATIVE-RELATED"/>
    <property type="match status" value="1"/>
</dbReference>
<feature type="transmembrane region" description="Helical" evidence="2">
    <location>
        <begin position="221"/>
        <end position="240"/>
    </location>
</feature>
<dbReference type="InterPro" id="IPR036400">
    <property type="entry name" value="Cyt_B5-like_heme/steroid_sf"/>
</dbReference>
<protein>
    <recommendedName>
        <fullName evidence="3">Cytochrome b5 heme-binding domain-containing protein</fullName>
    </recommendedName>
</protein>
<evidence type="ECO:0000259" key="3">
    <source>
        <dbReference type="PROSITE" id="PS50255"/>
    </source>
</evidence>
<accession>A0ABQ6N216</accession>
<feature type="transmembrane region" description="Helical" evidence="2">
    <location>
        <begin position="137"/>
        <end position="157"/>
    </location>
</feature>
<dbReference type="InterPro" id="IPR001199">
    <property type="entry name" value="Cyt_B5-like_heme/steroid-bd"/>
</dbReference>
<dbReference type="SMART" id="SM01117">
    <property type="entry name" value="Cyt-b5"/>
    <property type="match status" value="1"/>
</dbReference>
<evidence type="ECO:0000256" key="2">
    <source>
        <dbReference type="SAM" id="Phobius"/>
    </source>
</evidence>
<proteinExistence type="predicted"/>
<evidence type="ECO:0000256" key="1">
    <source>
        <dbReference type="SAM" id="MobiDB-lite"/>
    </source>
</evidence>
<organism evidence="4 5">
    <name type="scientific">Tetraparma gracilis</name>
    <dbReference type="NCBI Taxonomy" id="2962635"/>
    <lineage>
        <taxon>Eukaryota</taxon>
        <taxon>Sar</taxon>
        <taxon>Stramenopiles</taxon>
        <taxon>Ochrophyta</taxon>
        <taxon>Bolidophyceae</taxon>
        <taxon>Parmales</taxon>
        <taxon>Triparmaceae</taxon>
        <taxon>Tetraparma</taxon>
    </lineage>
</organism>
<sequence>MPPNSEVTNRRSRRLQEQDAASAPASTKKLKKIRLAELSQHEVCIDGLVYDIREFGKVHPGGDQVLLFGGNDVTAQYKMIHHGHSSNPQHYLSKMALVGEVTDFSCEYKFDTPFEQEIKREVFKIVKRGREFGTPGYLLRAAFYVGLMAFAQLTWVASGSSPLRAVLLGCAGALIGLNVQHDANHGAASKRPWVNEVLGYGADMIGGSKYNWIQQHWTHHAYQAFFFLPLLSFYWLSSVFNTQVLDLNQRGSAQIMDWSNDYTKRRIPVSLLLRALYIGMNIVNPFFHHSPATALYHIWIMSTVESLFLSGLFSLSHNFEGADRYPVDHFEKTGEQVCWMKAQVSPSASEAAYQGGGSMMTYKTHLFPRMSSAYYPYIAPTVRRICEKHGVRYAWYPWIHQNFIATVTYMHNSGTGGHWELDPLSGK</sequence>
<comment type="caution">
    <text evidence="4">The sequence shown here is derived from an EMBL/GenBank/DDBJ whole genome shotgun (WGS) entry which is preliminary data.</text>
</comment>
<name>A0ABQ6N216_9STRA</name>
<dbReference type="EMBL" id="BRYB01000839">
    <property type="protein sequence ID" value="GMI38688.1"/>
    <property type="molecule type" value="Genomic_DNA"/>
</dbReference>
<keyword evidence="2" id="KW-0472">Membrane</keyword>
<keyword evidence="2" id="KW-0812">Transmembrane</keyword>
<dbReference type="PANTHER" id="PTHR19353">
    <property type="entry name" value="FATTY ACID DESATURASE 2"/>
    <property type="match status" value="1"/>
</dbReference>
<evidence type="ECO:0000313" key="4">
    <source>
        <dbReference type="EMBL" id="GMI38688.1"/>
    </source>
</evidence>
<feature type="region of interest" description="Disordered" evidence="1">
    <location>
        <begin position="1"/>
        <end position="25"/>
    </location>
</feature>
<dbReference type="Pfam" id="PF00487">
    <property type="entry name" value="FA_desaturase"/>
    <property type="match status" value="1"/>
</dbReference>
<feature type="transmembrane region" description="Helical" evidence="2">
    <location>
        <begin position="271"/>
        <end position="288"/>
    </location>
</feature>
<keyword evidence="5" id="KW-1185">Reference proteome</keyword>
<feature type="transmembrane region" description="Helical" evidence="2">
    <location>
        <begin position="294"/>
        <end position="315"/>
    </location>
</feature>
<evidence type="ECO:0000313" key="5">
    <source>
        <dbReference type="Proteomes" id="UP001165060"/>
    </source>
</evidence>
<dbReference type="SUPFAM" id="SSF55856">
    <property type="entry name" value="Cytochrome b5-like heme/steroid binding domain"/>
    <property type="match status" value="1"/>
</dbReference>